<dbReference type="EMBL" id="AP023368">
    <property type="protein sequence ID" value="BCK00513.1"/>
    <property type="molecule type" value="Genomic_DNA"/>
</dbReference>
<keyword evidence="3" id="KW-1185">Reference proteome</keyword>
<reference evidence="2 3" key="1">
    <citation type="submission" date="2020-08" db="EMBL/GenBank/DDBJ databases">
        <title>Draft genome sequencing of an Anaerocolumna strain isolated from anoxic soil subjected to BSD treatment.</title>
        <authorList>
            <person name="Uek A."/>
            <person name="Tonouchi A."/>
        </authorList>
    </citation>
    <scope>NUCLEOTIDE SEQUENCE [LARGE SCALE GENOMIC DNA]</scope>
    <source>
        <strain evidence="2 3">CTTW</strain>
    </source>
</reference>
<keyword evidence="1" id="KW-0472">Membrane</keyword>
<evidence type="ECO:0000313" key="2">
    <source>
        <dbReference type="EMBL" id="BCK00513.1"/>
    </source>
</evidence>
<dbReference type="KEGG" id="acht:bsdcttw_35530"/>
<dbReference type="RefSeq" id="WP_185256176.1">
    <property type="nucleotide sequence ID" value="NZ_AP023368.1"/>
</dbReference>
<keyword evidence="1" id="KW-1133">Transmembrane helix</keyword>
<feature type="transmembrane region" description="Helical" evidence="1">
    <location>
        <begin position="128"/>
        <end position="148"/>
    </location>
</feature>
<keyword evidence="1" id="KW-0812">Transmembrane</keyword>
<dbReference type="AlphaFoldDB" id="A0A7I8DQE9"/>
<accession>A0A7I8DQE9</accession>
<dbReference type="Proteomes" id="UP000515703">
    <property type="component" value="Chromosome"/>
</dbReference>
<sequence>MMLAILIFIIGICFLYIKHKAKTMDIDDRTKKVTVLLSRLLMIAPLIGVVIFTILLTTLLHGRFLERSTHALILFVLWMFVTSFYVEILKHKKNKFIMLCSMAASIVSIAVVVMLTPLERYNTLLYRYFHGYIAILGFGMLALFYIGHLTMKEINISK</sequence>
<feature type="transmembrane region" description="Helical" evidence="1">
    <location>
        <begin position="72"/>
        <end position="90"/>
    </location>
</feature>
<protein>
    <submittedName>
        <fullName evidence="2">Uncharacterized protein</fullName>
    </submittedName>
</protein>
<evidence type="ECO:0000256" key="1">
    <source>
        <dbReference type="SAM" id="Phobius"/>
    </source>
</evidence>
<reference evidence="2 3" key="2">
    <citation type="submission" date="2020-08" db="EMBL/GenBank/DDBJ databases">
        <authorList>
            <person name="Ueki A."/>
            <person name="Tonouchi A."/>
        </authorList>
    </citation>
    <scope>NUCLEOTIDE SEQUENCE [LARGE SCALE GENOMIC DNA]</scope>
    <source>
        <strain evidence="2 3">CTTW</strain>
    </source>
</reference>
<proteinExistence type="predicted"/>
<evidence type="ECO:0000313" key="3">
    <source>
        <dbReference type="Proteomes" id="UP000515703"/>
    </source>
</evidence>
<feature type="transmembrane region" description="Helical" evidence="1">
    <location>
        <begin position="96"/>
        <end position="116"/>
    </location>
</feature>
<feature type="transmembrane region" description="Helical" evidence="1">
    <location>
        <begin position="36"/>
        <end position="60"/>
    </location>
</feature>
<gene>
    <name evidence="2" type="ORF">bsdcttw_35530</name>
</gene>
<name>A0A7I8DQE9_9FIRM</name>
<organism evidence="2 3">
    <name type="scientific">Anaerocolumna chitinilytica</name>
    <dbReference type="NCBI Taxonomy" id="1727145"/>
    <lineage>
        <taxon>Bacteria</taxon>
        <taxon>Bacillati</taxon>
        <taxon>Bacillota</taxon>
        <taxon>Clostridia</taxon>
        <taxon>Lachnospirales</taxon>
        <taxon>Lachnospiraceae</taxon>
        <taxon>Anaerocolumna</taxon>
    </lineage>
</organism>